<dbReference type="SUPFAM" id="SSF53474">
    <property type="entry name" value="alpha/beta-Hydrolases"/>
    <property type="match status" value="1"/>
</dbReference>
<sequence length="277" mass="29304">MAESGFSPAKAALLGAAFLFAAAGCASVGTADSRETAVSRAAAMGFARQEIAAGPFRLAAFTRRPVAGSETLSVYIEGDGAPWVTPWHPPRDPTPVKPVALSLAAADPAPAVVYLGRPCQYLDKAALSQCDGAWWMERRFAPEVVAAYDEAVARLKSDFGARRIRLFGHSGGGVVAALVAFRRMDVERLVTVAAPLALTEWTAWHDIAPLAGSLDPAGQTGSLPPGVHWAGGRDGVVPPAVVERFVKAKGGRMAVAPDYDHECCWARDWARLLEESK</sequence>
<gene>
    <name evidence="2" type="ORF">OHM77_09470</name>
</gene>
<name>A0AA49FJI0_9PROT</name>
<evidence type="ECO:0008006" key="3">
    <source>
        <dbReference type="Google" id="ProtNLM"/>
    </source>
</evidence>
<feature type="chain" id="PRO_5041263810" description="Alpha/beta hydrolase" evidence="1">
    <location>
        <begin position="22"/>
        <end position="277"/>
    </location>
</feature>
<dbReference type="AlphaFoldDB" id="A0AA49FJI0"/>
<reference evidence="2" key="1">
    <citation type="journal article" date="2023" name="Nat. Microbiol.">
        <title>Enrichment and characterization of a nitric oxide-reducing microbial community in a continuous bioreactor.</title>
        <authorList>
            <person name="Garrido-Amador P."/>
            <person name="Stortenbeker N."/>
            <person name="Wessels H.J.C.T."/>
            <person name="Speth D.R."/>
            <person name="Garcia-Heredia I."/>
            <person name="Kartal B."/>
        </authorList>
    </citation>
    <scope>NUCLEOTIDE SEQUENCE</scope>
    <source>
        <strain evidence="2">MAG1</strain>
    </source>
</reference>
<evidence type="ECO:0000313" key="2">
    <source>
        <dbReference type="EMBL" id="WIM04927.1"/>
    </source>
</evidence>
<evidence type="ECO:0000256" key="1">
    <source>
        <dbReference type="SAM" id="SignalP"/>
    </source>
</evidence>
<keyword evidence="1" id="KW-0732">Signal</keyword>
<dbReference type="InterPro" id="IPR029058">
    <property type="entry name" value="AB_hydrolase_fold"/>
</dbReference>
<dbReference type="Gene3D" id="3.40.50.1820">
    <property type="entry name" value="alpha/beta hydrolase"/>
    <property type="match status" value="1"/>
</dbReference>
<organism evidence="2">
    <name type="scientific">Candidatus Nitricoxidivorans perseverans</name>
    <dbReference type="NCBI Taxonomy" id="2975601"/>
    <lineage>
        <taxon>Bacteria</taxon>
        <taxon>Pseudomonadati</taxon>
        <taxon>Pseudomonadota</taxon>
        <taxon>Betaproteobacteria</taxon>
        <taxon>Nitrosomonadales</taxon>
        <taxon>Sterolibacteriaceae</taxon>
        <taxon>Candidatus Nitricoxidivorans</taxon>
    </lineage>
</organism>
<accession>A0AA49FJI0</accession>
<protein>
    <recommendedName>
        <fullName evidence="3">Alpha/beta hydrolase</fullName>
    </recommendedName>
</protein>
<feature type="signal peptide" evidence="1">
    <location>
        <begin position="1"/>
        <end position="21"/>
    </location>
</feature>
<proteinExistence type="predicted"/>
<dbReference type="KEGG" id="npv:OHM77_09470"/>
<dbReference type="Proteomes" id="UP001234916">
    <property type="component" value="Chromosome"/>
</dbReference>
<dbReference type="EMBL" id="CP107246">
    <property type="protein sequence ID" value="WIM04927.1"/>
    <property type="molecule type" value="Genomic_DNA"/>
</dbReference>